<sequence>MRCEIVAVGTELLLGQVVDTNSTHIGDELALAGIDCHFKTTVGDNHARIVSVLRIALDRSDAVLICGGLGPTSDDITREAIAEVMGVELRRDPAMVENIRKLFEARKREMAPSNARQADLPEGAAFIPQERGTAPGLICPMGEDKVMYAIPGVPLEMKEMLGRAVIPDLKRRSGTTAVILSRMLRTWGMAESTLGERVSARVEALQERSNPTIAFLASGVEGLMIRVTAKATTEDEATTMLDEEEAELRAILGDVIFGVDRESMERVVAGLLVDRGMTVGVAESLTGGLVAARLAETEGASKWFRGSVVAYDSKVKYDLLDVPEGPVVSAEAAEAMAWGACKALEADVGISVTGVAGPTTQDGQPVGTVFMAVALRGQVESEEAHFAGDRQHIRQFSTISLLDMLRKRLLADG</sequence>
<gene>
    <name evidence="3" type="ORF">AVDCRST_MAG10-2085</name>
</gene>
<dbReference type="InterPro" id="IPR036425">
    <property type="entry name" value="MoaB/Mog-like_dom_sf"/>
</dbReference>
<dbReference type="AlphaFoldDB" id="A0A6J4IE91"/>
<accession>A0A6J4IE91</accession>
<dbReference type="InterPro" id="IPR008135">
    <property type="entry name" value="Competence-induced_CinA"/>
</dbReference>
<dbReference type="InterPro" id="IPR041424">
    <property type="entry name" value="CinA_KH"/>
</dbReference>
<dbReference type="EMBL" id="CADCTB010000128">
    <property type="protein sequence ID" value="CAA9247795.1"/>
    <property type="molecule type" value="Genomic_DNA"/>
</dbReference>
<dbReference type="PANTHER" id="PTHR13939:SF0">
    <property type="entry name" value="NMN AMIDOHYDROLASE-LIKE PROTEIN YFAY"/>
    <property type="match status" value="1"/>
</dbReference>
<keyword evidence="3" id="KW-0378">Hydrolase</keyword>
<comment type="similarity">
    <text evidence="1">Belongs to the CinA family.</text>
</comment>
<evidence type="ECO:0000313" key="3">
    <source>
        <dbReference type="EMBL" id="CAA9247795.1"/>
    </source>
</evidence>
<dbReference type="Pfam" id="PF18146">
    <property type="entry name" value="CinA_KH"/>
    <property type="match status" value="1"/>
</dbReference>
<dbReference type="SUPFAM" id="SSF142433">
    <property type="entry name" value="CinA-like"/>
    <property type="match status" value="1"/>
</dbReference>
<dbReference type="HAMAP" id="MF_00226_B">
    <property type="entry name" value="CinA_B"/>
    <property type="match status" value="1"/>
</dbReference>
<dbReference type="InterPro" id="IPR008136">
    <property type="entry name" value="CinA_C"/>
</dbReference>
<dbReference type="SUPFAM" id="SSF53218">
    <property type="entry name" value="Molybdenum cofactor biosynthesis proteins"/>
    <property type="match status" value="1"/>
</dbReference>
<proteinExistence type="inferred from homology"/>
<dbReference type="InterPro" id="IPR036653">
    <property type="entry name" value="CinA-like_C"/>
</dbReference>
<name>A0A6J4IE91_9ACTN</name>
<dbReference type="Gene3D" id="3.40.980.10">
    <property type="entry name" value="MoaB/Mog-like domain"/>
    <property type="match status" value="1"/>
</dbReference>
<dbReference type="Pfam" id="PF02464">
    <property type="entry name" value="CinA"/>
    <property type="match status" value="1"/>
</dbReference>
<dbReference type="NCBIfam" id="TIGR00199">
    <property type="entry name" value="PncC_domain"/>
    <property type="match status" value="1"/>
</dbReference>
<organism evidence="3">
    <name type="scientific">uncultured Acidimicrobiales bacterium</name>
    <dbReference type="NCBI Taxonomy" id="310071"/>
    <lineage>
        <taxon>Bacteria</taxon>
        <taxon>Bacillati</taxon>
        <taxon>Actinomycetota</taxon>
        <taxon>Acidimicrobiia</taxon>
        <taxon>Acidimicrobiales</taxon>
        <taxon>environmental samples</taxon>
    </lineage>
</organism>
<dbReference type="Pfam" id="PF00994">
    <property type="entry name" value="MoCF_biosynth"/>
    <property type="match status" value="1"/>
</dbReference>
<evidence type="ECO:0000256" key="1">
    <source>
        <dbReference type="HAMAP-Rule" id="MF_00226"/>
    </source>
</evidence>
<dbReference type="Gene3D" id="3.30.70.2860">
    <property type="match status" value="1"/>
</dbReference>
<dbReference type="PANTHER" id="PTHR13939">
    <property type="entry name" value="NICOTINAMIDE-NUCLEOTIDE AMIDOHYDROLASE PNCC"/>
    <property type="match status" value="1"/>
</dbReference>
<feature type="domain" description="MoaB/Mog" evidence="2">
    <location>
        <begin position="4"/>
        <end position="172"/>
    </location>
</feature>
<protein>
    <recommendedName>
        <fullName evidence="1">CinA-like protein</fullName>
    </recommendedName>
</protein>
<dbReference type="NCBIfam" id="TIGR00177">
    <property type="entry name" value="molyb_syn"/>
    <property type="match status" value="1"/>
</dbReference>
<evidence type="ECO:0000259" key="2">
    <source>
        <dbReference type="SMART" id="SM00852"/>
    </source>
</evidence>
<reference evidence="3" key="1">
    <citation type="submission" date="2020-02" db="EMBL/GenBank/DDBJ databases">
        <authorList>
            <person name="Meier V. D."/>
        </authorList>
    </citation>
    <scope>NUCLEOTIDE SEQUENCE</scope>
    <source>
        <strain evidence="3">AVDCRST_MAG10</strain>
    </source>
</reference>
<dbReference type="GO" id="GO:0016787">
    <property type="term" value="F:hydrolase activity"/>
    <property type="evidence" value="ECO:0007669"/>
    <property type="project" value="UniProtKB-KW"/>
</dbReference>
<dbReference type="NCBIfam" id="NF001813">
    <property type="entry name" value="PRK00549.1"/>
    <property type="match status" value="1"/>
</dbReference>
<dbReference type="PIRSF" id="PIRSF006728">
    <property type="entry name" value="CinA"/>
    <property type="match status" value="1"/>
</dbReference>
<dbReference type="InterPro" id="IPR001453">
    <property type="entry name" value="MoaB/Mog_dom"/>
</dbReference>
<dbReference type="SMART" id="SM00852">
    <property type="entry name" value="MoCF_biosynth"/>
    <property type="match status" value="1"/>
</dbReference>
<dbReference type="NCBIfam" id="TIGR00200">
    <property type="entry name" value="cinA_nterm"/>
    <property type="match status" value="1"/>
</dbReference>
<dbReference type="Gene3D" id="3.90.950.20">
    <property type="entry name" value="CinA-like"/>
    <property type="match status" value="1"/>
</dbReference>
<dbReference type="InterPro" id="IPR050101">
    <property type="entry name" value="CinA"/>
</dbReference>
<dbReference type="CDD" id="cd00885">
    <property type="entry name" value="cinA"/>
    <property type="match status" value="1"/>
</dbReference>